<proteinExistence type="predicted"/>
<dbReference type="Gene3D" id="2.60.120.260">
    <property type="entry name" value="Galactose-binding domain-like"/>
    <property type="match status" value="1"/>
</dbReference>
<dbReference type="SUPFAM" id="SSF49785">
    <property type="entry name" value="Galactose-binding domain-like"/>
    <property type="match status" value="1"/>
</dbReference>
<dbReference type="PANTHER" id="PTHR45713:SF6">
    <property type="entry name" value="F5_8 TYPE C DOMAIN-CONTAINING PROTEIN"/>
    <property type="match status" value="1"/>
</dbReference>
<dbReference type="Proteomes" id="UP000015101">
    <property type="component" value="Unassembled WGS sequence"/>
</dbReference>
<dbReference type="PANTHER" id="PTHR45713">
    <property type="entry name" value="FTP DOMAIN-CONTAINING PROTEIN"/>
    <property type="match status" value="1"/>
</dbReference>
<dbReference type="EMBL" id="AMQM01006807">
    <property type="status" value="NOT_ANNOTATED_CDS"/>
    <property type="molecule type" value="Genomic_DNA"/>
</dbReference>
<evidence type="ECO:0000313" key="4">
    <source>
        <dbReference type="Proteomes" id="UP000015101"/>
    </source>
</evidence>
<name>T1FEJ5_HELRO</name>
<keyword evidence="4" id="KW-1185">Reference proteome</keyword>
<evidence type="ECO:0000256" key="1">
    <source>
        <dbReference type="SAM" id="SignalP"/>
    </source>
</evidence>
<dbReference type="EnsemblMetazoa" id="HelroT179321">
    <property type="protein sequence ID" value="HelroP179321"/>
    <property type="gene ID" value="HelroG179321"/>
</dbReference>
<dbReference type="KEGG" id="hro:HELRODRAFT_179321"/>
<feature type="chain" id="PRO_5010980641" description="Apple domain-containing protein" evidence="1">
    <location>
        <begin position="27"/>
        <end position="232"/>
    </location>
</feature>
<dbReference type="CTD" id="20207244"/>
<dbReference type="InterPro" id="IPR051941">
    <property type="entry name" value="BG_Antigen-Binding_Lectin"/>
</dbReference>
<dbReference type="EMBL" id="KB097519">
    <property type="protein sequence ID" value="ESN95545.1"/>
    <property type="molecule type" value="Genomic_DNA"/>
</dbReference>
<evidence type="ECO:0000313" key="3">
    <source>
        <dbReference type="EnsemblMetazoa" id="HelroP179321"/>
    </source>
</evidence>
<dbReference type="RefSeq" id="XP_009026411.1">
    <property type="nucleotide sequence ID" value="XM_009028163.1"/>
</dbReference>
<dbReference type="InterPro" id="IPR008979">
    <property type="entry name" value="Galactose-bd-like_sf"/>
</dbReference>
<reference evidence="4" key="1">
    <citation type="submission" date="2012-12" db="EMBL/GenBank/DDBJ databases">
        <authorList>
            <person name="Hellsten U."/>
            <person name="Grimwood J."/>
            <person name="Chapman J.A."/>
            <person name="Shapiro H."/>
            <person name="Aerts A."/>
            <person name="Otillar R.P."/>
            <person name="Terry A.Y."/>
            <person name="Boore J.L."/>
            <person name="Simakov O."/>
            <person name="Marletaz F."/>
            <person name="Cho S.-J."/>
            <person name="Edsinger-Gonzales E."/>
            <person name="Havlak P."/>
            <person name="Kuo D.-H."/>
            <person name="Larsson T."/>
            <person name="Lv J."/>
            <person name="Arendt D."/>
            <person name="Savage R."/>
            <person name="Osoegawa K."/>
            <person name="de Jong P."/>
            <person name="Lindberg D.R."/>
            <person name="Seaver E.C."/>
            <person name="Weisblat D.A."/>
            <person name="Putnam N.H."/>
            <person name="Grigoriev I.V."/>
            <person name="Rokhsar D.S."/>
        </authorList>
    </citation>
    <scope>NUCLEOTIDE SEQUENCE</scope>
</reference>
<dbReference type="AlphaFoldDB" id="T1FEJ5"/>
<gene>
    <name evidence="3" type="primary">20207244</name>
    <name evidence="2" type="ORF">HELRODRAFT_179321</name>
</gene>
<keyword evidence="1" id="KW-0732">Signal</keyword>
<dbReference type="OrthoDB" id="6102375at2759"/>
<feature type="signal peptide" evidence="1">
    <location>
        <begin position="1"/>
        <end position="26"/>
    </location>
</feature>
<protein>
    <recommendedName>
        <fullName evidence="5">Apple domain-containing protein</fullName>
    </recommendedName>
</protein>
<dbReference type="GeneID" id="20207244"/>
<dbReference type="InParanoid" id="T1FEJ5"/>
<accession>T1FEJ5</accession>
<organism evidence="3 4">
    <name type="scientific">Helobdella robusta</name>
    <name type="common">Californian leech</name>
    <dbReference type="NCBI Taxonomy" id="6412"/>
    <lineage>
        <taxon>Eukaryota</taxon>
        <taxon>Metazoa</taxon>
        <taxon>Spiralia</taxon>
        <taxon>Lophotrochozoa</taxon>
        <taxon>Annelida</taxon>
        <taxon>Clitellata</taxon>
        <taxon>Hirudinea</taxon>
        <taxon>Rhynchobdellida</taxon>
        <taxon>Glossiphoniidae</taxon>
        <taxon>Helobdella</taxon>
    </lineage>
</organism>
<sequence length="232" mass="26412">MSSAYSFVNSLTIVKFFAVAALTVDGIRDPTFFHGHCAHTNERDFAKNWVQVDMGKDRYVDYIALVSRDVEVLCIICAQRLTNFTIGLTSTSATVVSPVRDQYPMCGRYRGNVPIATRVTLQCNANLPAYRYIIVHQAVGAYNGYLGFCELEAYEPLAQMIFPFKQFPAVRLAFCVGRCMQLGEVECDSFNFNQQLGVCQLNRHRNGYQIGELLPNVRWEFWNVNYHYIGNI</sequence>
<dbReference type="HOGENOM" id="CLU_070429_0_0_1"/>
<evidence type="ECO:0000313" key="2">
    <source>
        <dbReference type="EMBL" id="ESN95545.1"/>
    </source>
</evidence>
<reference evidence="3" key="3">
    <citation type="submission" date="2015-06" db="UniProtKB">
        <authorList>
            <consortium name="EnsemblMetazoa"/>
        </authorList>
    </citation>
    <scope>IDENTIFICATION</scope>
</reference>
<evidence type="ECO:0008006" key="5">
    <source>
        <dbReference type="Google" id="ProtNLM"/>
    </source>
</evidence>
<reference evidence="2 4" key="2">
    <citation type="journal article" date="2013" name="Nature">
        <title>Insights into bilaterian evolution from three spiralian genomes.</title>
        <authorList>
            <person name="Simakov O."/>
            <person name="Marletaz F."/>
            <person name="Cho S.J."/>
            <person name="Edsinger-Gonzales E."/>
            <person name="Havlak P."/>
            <person name="Hellsten U."/>
            <person name="Kuo D.H."/>
            <person name="Larsson T."/>
            <person name="Lv J."/>
            <person name="Arendt D."/>
            <person name="Savage R."/>
            <person name="Osoegawa K."/>
            <person name="de Jong P."/>
            <person name="Grimwood J."/>
            <person name="Chapman J.A."/>
            <person name="Shapiro H."/>
            <person name="Aerts A."/>
            <person name="Otillar R.P."/>
            <person name="Terry A.Y."/>
            <person name="Boore J.L."/>
            <person name="Grigoriev I.V."/>
            <person name="Lindberg D.R."/>
            <person name="Seaver E.C."/>
            <person name="Weisblat D.A."/>
            <person name="Putnam N.H."/>
            <person name="Rokhsar D.S."/>
        </authorList>
    </citation>
    <scope>NUCLEOTIDE SEQUENCE</scope>
</reference>